<dbReference type="EMBL" id="PDOF01000003">
    <property type="protein sequence ID" value="PYZ96192.1"/>
    <property type="molecule type" value="Genomic_DNA"/>
</dbReference>
<organism evidence="1 2">
    <name type="scientific">Alteribacter lacisalsi</name>
    <dbReference type="NCBI Taxonomy" id="2045244"/>
    <lineage>
        <taxon>Bacteria</taxon>
        <taxon>Bacillati</taxon>
        <taxon>Bacillota</taxon>
        <taxon>Bacilli</taxon>
        <taxon>Bacillales</taxon>
        <taxon>Bacillaceae</taxon>
        <taxon>Alteribacter</taxon>
    </lineage>
</organism>
<dbReference type="PANTHER" id="PTHR10138:SF0">
    <property type="entry name" value="TRYPTOPHAN 2,3-DIOXYGENASE"/>
    <property type="match status" value="1"/>
</dbReference>
<accession>A0A2W0HH05</accession>
<dbReference type="GO" id="GO:0046872">
    <property type="term" value="F:metal ion binding"/>
    <property type="evidence" value="ECO:0007669"/>
    <property type="project" value="InterPro"/>
</dbReference>
<dbReference type="Pfam" id="PF03301">
    <property type="entry name" value="Trp_dioxygenase"/>
    <property type="match status" value="1"/>
</dbReference>
<dbReference type="InterPro" id="IPR037217">
    <property type="entry name" value="Trp/Indoleamine_2_3_dOase-like"/>
</dbReference>
<dbReference type="Gene3D" id="1.20.58.480">
    <property type="match status" value="2"/>
</dbReference>
<evidence type="ECO:0000313" key="1">
    <source>
        <dbReference type="EMBL" id="PYZ96192.1"/>
    </source>
</evidence>
<dbReference type="GO" id="GO:0019441">
    <property type="term" value="P:L-tryptophan catabolic process to kynurenine"/>
    <property type="evidence" value="ECO:0007669"/>
    <property type="project" value="InterPro"/>
</dbReference>
<keyword evidence="1" id="KW-0560">Oxidoreductase</keyword>
<dbReference type="GO" id="GO:0020037">
    <property type="term" value="F:heme binding"/>
    <property type="evidence" value="ECO:0007669"/>
    <property type="project" value="InterPro"/>
</dbReference>
<comment type="caution">
    <text evidence="1">The sequence shown here is derived from an EMBL/GenBank/DDBJ whole genome shotgun (WGS) entry which is preliminary data.</text>
</comment>
<dbReference type="RefSeq" id="WP_110521467.1">
    <property type="nucleotide sequence ID" value="NZ_PDOF01000003.1"/>
</dbReference>
<keyword evidence="2" id="KW-1185">Reference proteome</keyword>
<name>A0A2W0HH05_9BACI</name>
<dbReference type="GO" id="GO:0019442">
    <property type="term" value="P:L-tryptophan catabolic process to acetyl-CoA"/>
    <property type="evidence" value="ECO:0007669"/>
    <property type="project" value="TreeGrafter"/>
</dbReference>
<dbReference type="PANTHER" id="PTHR10138">
    <property type="entry name" value="TRYPTOPHAN 2,3-DIOXYGENASE"/>
    <property type="match status" value="1"/>
</dbReference>
<sequence>MAKTDYEKYINTDELLALQVTEDEASCDEEMTFQVIHQISELHFKLIIQYIHQADTYMREGGVERAVEKLNRVNMHLEHLPAVFDMVKVISPRDYHTIRLALGRGSGQDSPGFNEILRLGPTLWEPFEALIKKENLSLLELHENKSSYFALFQLMQTLTRFDECFQSFRHQHIQLVRRMIGLNTKSLKGVPAQMLERGAKFEFYPHLWQAISDLTDATGTSYDPKPLADKNK</sequence>
<dbReference type="Proteomes" id="UP000248066">
    <property type="component" value="Unassembled WGS sequence"/>
</dbReference>
<evidence type="ECO:0000313" key="2">
    <source>
        <dbReference type="Proteomes" id="UP000248066"/>
    </source>
</evidence>
<reference evidence="1 2" key="1">
    <citation type="submission" date="2017-10" db="EMBL/GenBank/DDBJ databases">
        <title>Bacillus sp. nov., a halophilic bacterium isolated from a Yangshapao Lake.</title>
        <authorList>
            <person name="Wang H."/>
        </authorList>
    </citation>
    <scope>NUCLEOTIDE SEQUENCE [LARGE SCALE GENOMIC DNA]</scope>
    <source>
        <strain evidence="1 2">YSP-3</strain>
    </source>
</reference>
<protein>
    <submittedName>
        <fullName evidence="1">Tryptophan 2,3-dioxygenase</fullName>
    </submittedName>
</protein>
<dbReference type="GO" id="GO:0004833">
    <property type="term" value="F:L-tryptophan 2,3-dioxygenase activity"/>
    <property type="evidence" value="ECO:0007669"/>
    <property type="project" value="InterPro"/>
</dbReference>
<gene>
    <name evidence="1" type="ORF">CR205_17675</name>
</gene>
<dbReference type="SUPFAM" id="SSF140959">
    <property type="entry name" value="Indolic compounds 2,3-dioxygenase-like"/>
    <property type="match status" value="1"/>
</dbReference>
<dbReference type="AlphaFoldDB" id="A0A2W0HH05"/>
<dbReference type="InterPro" id="IPR004981">
    <property type="entry name" value="Trp_2_3_dOase"/>
</dbReference>
<proteinExistence type="predicted"/>
<keyword evidence="1" id="KW-0223">Dioxygenase</keyword>
<dbReference type="OrthoDB" id="9776847at2"/>